<dbReference type="Proteomes" id="UP000808337">
    <property type="component" value="Unassembled WGS sequence"/>
</dbReference>
<comment type="caution">
    <text evidence="2">The sequence shown here is derived from an EMBL/GenBank/DDBJ whole genome shotgun (WGS) entry which is preliminary data.</text>
</comment>
<feature type="domain" description="YdhG-like" evidence="1">
    <location>
        <begin position="20"/>
        <end position="111"/>
    </location>
</feature>
<evidence type="ECO:0000259" key="1">
    <source>
        <dbReference type="Pfam" id="PF08818"/>
    </source>
</evidence>
<proteinExistence type="predicted"/>
<dbReference type="Pfam" id="PF08818">
    <property type="entry name" value="DUF1801"/>
    <property type="match status" value="1"/>
</dbReference>
<evidence type="ECO:0000313" key="3">
    <source>
        <dbReference type="Proteomes" id="UP000808337"/>
    </source>
</evidence>
<name>A0A9D7XUL3_9BACT</name>
<protein>
    <submittedName>
        <fullName evidence="2">DUF1801 domain-containing protein</fullName>
    </submittedName>
</protein>
<sequence>MDASIQDIDSYIARYPPDVRKLLEQVRSTIRKAAPEAQEKIGYGIPTFTLHGNLVHFGGFKNHIGFYPGPDAIVAFKKELSVYDGAKGSIQFPIDEPIPLSLITKMVKYRVAQNKEKVILKSLKKKKK</sequence>
<dbReference type="Gene3D" id="3.90.1150.200">
    <property type="match status" value="1"/>
</dbReference>
<dbReference type="AlphaFoldDB" id="A0A9D7XUL3"/>
<gene>
    <name evidence="2" type="ORF">IPP15_22020</name>
</gene>
<organism evidence="2 3">
    <name type="scientific">Candidatus Opimibacter skivensis</name>
    <dbReference type="NCBI Taxonomy" id="2982028"/>
    <lineage>
        <taxon>Bacteria</taxon>
        <taxon>Pseudomonadati</taxon>
        <taxon>Bacteroidota</taxon>
        <taxon>Saprospiria</taxon>
        <taxon>Saprospirales</taxon>
        <taxon>Saprospiraceae</taxon>
        <taxon>Candidatus Opimibacter</taxon>
    </lineage>
</organism>
<dbReference type="SUPFAM" id="SSF159888">
    <property type="entry name" value="YdhG-like"/>
    <property type="match status" value="1"/>
</dbReference>
<reference evidence="2 3" key="1">
    <citation type="submission" date="2020-10" db="EMBL/GenBank/DDBJ databases">
        <title>Connecting structure to function with the recovery of over 1000 high-quality activated sludge metagenome-assembled genomes encoding full-length rRNA genes using long-read sequencing.</title>
        <authorList>
            <person name="Singleton C.M."/>
            <person name="Petriglieri F."/>
            <person name="Kristensen J.M."/>
            <person name="Kirkegaard R.H."/>
            <person name="Michaelsen T.Y."/>
            <person name="Andersen M.H."/>
            <person name="Karst S.M."/>
            <person name="Dueholm M.S."/>
            <person name="Nielsen P.H."/>
            <person name="Albertsen M."/>
        </authorList>
    </citation>
    <scope>NUCLEOTIDE SEQUENCE [LARGE SCALE GENOMIC DNA]</scope>
    <source>
        <strain evidence="2">Ribe_18-Q3-R11-54_MAXAC.273</strain>
    </source>
</reference>
<dbReference type="EMBL" id="JADKGY010000032">
    <property type="protein sequence ID" value="MBK9985003.1"/>
    <property type="molecule type" value="Genomic_DNA"/>
</dbReference>
<accession>A0A9D7XUL3</accession>
<evidence type="ECO:0000313" key="2">
    <source>
        <dbReference type="EMBL" id="MBK9985003.1"/>
    </source>
</evidence>
<dbReference type="InterPro" id="IPR014922">
    <property type="entry name" value="YdhG-like"/>
</dbReference>